<evidence type="ECO:0000313" key="2">
    <source>
        <dbReference type="Proteomes" id="UP001172457"/>
    </source>
</evidence>
<dbReference type="EMBL" id="JARYMX010000001">
    <property type="protein sequence ID" value="KAJ9565396.1"/>
    <property type="molecule type" value="Genomic_DNA"/>
</dbReference>
<name>A0AA38U3G3_9ASTR</name>
<keyword evidence="2" id="KW-1185">Reference proteome</keyword>
<organism evidence="1 2">
    <name type="scientific">Centaurea solstitialis</name>
    <name type="common">yellow star-thistle</name>
    <dbReference type="NCBI Taxonomy" id="347529"/>
    <lineage>
        <taxon>Eukaryota</taxon>
        <taxon>Viridiplantae</taxon>
        <taxon>Streptophyta</taxon>
        <taxon>Embryophyta</taxon>
        <taxon>Tracheophyta</taxon>
        <taxon>Spermatophyta</taxon>
        <taxon>Magnoliopsida</taxon>
        <taxon>eudicotyledons</taxon>
        <taxon>Gunneridae</taxon>
        <taxon>Pentapetalae</taxon>
        <taxon>asterids</taxon>
        <taxon>campanulids</taxon>
        <taxon>Asterales</taxon>
        <taxon>Asteraceae</taxon>
        <taxon>Carduoideae</taxon>
        <taxon>Cardueae</taxon>
        <taxon>Centaureinae</taxon>
        <taxon>Centaurea</taxon>
    </lineage>
</organism>
<dbReference type="PANTHER" id="PTHR14494:SF0">
    <property type="entry name" value="ALADIN"/>
    <property type="match status" value="1"/>
</dbReference>
<dbReference type="InterPro" id="IPR015943">
    <property type="entry name" value="WD40/YVTN_repeat-like_dom_sf"/>
</dbReference>
<protein>
    <recommendedName>
        <fullName evidence="3">Aladin</fullName>
    </recommendedName>
</protein>
<dbReference type="PANTHER" id="PTHR14494">
    <property type="entry name" value="ALADIN/ADRACALIN/AAAS"/>
    <property type="match status" value="1"/>
</dbReference>
<dbReference type="InterPro" id="IPR045139">
    <property type="entry name" value="Aladin"/>
</dbReference>
<sequence>MPSFPHPGSVTICEINRDLITAESLSDDQAKETYGKILGVVFSPIPYQLDYPPPSPPLQPPPPHKGINRLLQAVSYGPLKTLVASHSHHERLLPNVDLRCLSWHQKKDILAFVSPPNQVTIRDYGDSGNQLIELRYENERGKTLVFSMNDLQREVKLLEWRPNAGKTLSVACKGGICIWSASYPGNSACVRSGINSSSLSRGSGVRWSLVDFLRSHASASYESSSFTIWDVAKGVGTPIRRGLGSISLLKWSPTGDYFFAAKFDGTFYLWETNTWTSEPWSSTSGFVTRIENPTWCAISAALKIVYDMLGAAWDPDGRMILIAFSESSTLGSIHFATKPPSLDAQLFPVDLPELKSLTNSGGIEKIAWDASGERLAVSYKDGNELYKGLIAIYDVKRATLIAPSLIGFIRGPGDNPKPLTFSFHDKFKQGPLLSVCWSSGICITYPLMIRSHVLA</sequence>
<gene>
    <name evidence="1" type="ORF">OSB04_001362</name>
</gene>
<dbReference type="Gene3D" id="2.130.10.10">
    <property type="entry name" value="YVTN repeat-like/Quinoprotein amine dehydrogenase"/>
    <property type="match status" value="1"/>
</dbReference>
<dbReference type="Proteomes" id="UP001172457">
    <property type="component" value="Chromosome 1"/>
</dbReference>
<dbReference type="SUPFAM" id="SSF82171">
    <property type="entry name" value="DPP6 N-terminal domain-like"/>
    <property type="match status" value="1"/>
</dbReference>
<dbReference type="FunFam" id="2.130.10.10:FF:000434">
    <property type="entry name" value="Aladin isoform A"/>
    <property type="match status" value="1"/>
</dbReference>
<evidence type="ECO:0000313" key="1">
    <source>
        <dbReference type="EMBL" id="KAJ9565396.1"/>
    </source>
</evidence>
<reference evidence="1" key="1">
    <citation type="submission" date="2023-03" db="EMBL/GenBank/DDBJ databases">
        <title>Chromosome-scale reference genome and RAD-based genetic map of yellow starthistle (Centaurea solstitialis) reveal putative structural variation and QTLs associated with invader traits.</title>
        <authorList>
            <person name="Reatini B."/>
            <person name="Cang F.A."/>
            <person name="Jiang Q."/>
            <person name="Mckibben M.T.W."/>
            <person name="Barker M.S."/>
            <person name="Rieseberg L.H."/>
            <person name="Dlugosch K.M."/>
        </authorList>
    </citation>
    <scope>NUCLEOTIDE SEQUENCE</scope>
    <source>
        <strain evidence="1">CAN-66</strain>
        <tissue evidence="1">Leaf</tissue>
    </source>
</reference>
<accession>A0AA38U3G3</accession>
<dbReference type="AlphaFoldDB" id="A0AA38U3G3"/>
<dbReference type="SMART" id="SM00320">
    <property type="entry name" value="WD40"/>
    <property type="match status" value="4"/>
</dbReference>
<dbReference type="InterPro" id="IPR001680">
    <property type="entry name" value="WD40_rpt"/>
</dbReference>
<dbReference type="GO" id="GO:0006913">
    <property type="term" value="P:nucleocytoplasmic transport"/>
    <property type="evidence" value="ECO:0007669"/>
    <property type="project" value="TreeGrafter"/>
</dbReference>
<dbReference type="GO" id="GO:0005643">
    <property type="term" value="C:nuclear pore"/>
    <property type="evidence" value="ECO:0007669"/>
    <property type="project" value="TreeGrafter"/>
</dbReference>
<comment type="caution">
    <text evidence="1">The sequence shown here is derived from an EMBL/GenBank/DDBJ whole genome shotgun (WGS) entry which is preliminary data.</text>
</comment>
<evidence type="ECO:0008006" key="3">
    <source>
        <dbReference type="Google" id="ProtNLM"/>
    </source>
</evidence>
<proteinExistence type="predicted"/>